<organism evidence="1 2">
    <name type="scientific">Succinatimonas hippei (strain DSM 22608 / JCM 16073 / KCTC 15190 / YIT 12066)</name>
    <dbReference type="NCBI Taxonomy" id="762983"/>
    <lineage>
        <taxon>Bacteria</taxon>
        <taxon>Pseudomonadati</taxon>
        <taxon>Pseudomonadota</taxon>
        <taxon>Gammaproteobacteria</taxon>
        <taxon>Aeromonadales</taxon>
        <taxon>Succinivibrionaceae</taxon>
        <taxon>Succinatimonas</taxon>
    </lineage>
</organism>
<keyword evidence="2" id="KW-1185">Reference proteome</keyword>
<name>E8LIA9_SUCHY</name>
<sequence>MQITVIDKKDAKHGTMVLASFLQTFIARLKYGRCVIYDGDEYFVPFAALVFSVRETGEKYAFLSSLIADDYTLFKLDGNVAFVSSVLDQNAVARVLDMKKSTKQGIDELRKRMSLNSKLQKLKRRYTLDEDEPFLAYLKEPSFYADGKKLTFFLIDPLLEKVDFRHVQAAKERFAQLSMKTVNK</sequence>
<proteinExistence type="predicted"/>
<evidence type="ECO:0000313" key="2">
    <source>
        <dbReference type="Proteomes" id="UP000018458"/>
    </source>
</evidence>
<dbReference type="RefSeq" id="WP_009142647.1">
    <property type="nucleotide sequence ID" value="NZ_GL830956.1"/>
</dbReference>
<accession>E8LIA9</accession>
<comment type="caution">
    <text evidence="1">The sequence shown here is derived from an EMBL/GenBank/DDBJ whole genome shotgun (WGS) entry which is preliminary data.</text>
</comment>
<evidence type="ECO:0000313" key="1">
    <source>
        <dbReference type="EMBL" id="EFY07737.1"/>
    </source>
</evidence>
<dbReference type="OrthoDB" id="9991601at2"/>
<reference evidence="1 2" key="1">
    <citation type="submission" date="2011-01" db="EMBL/GenBank/DDBJ databases">
        <authorList>
            <person name="Weinstock G."/>
            <person name="Sodergren E."/>
            <person name="Clifton S."/>
            <person name="Fulton L."/>
            <person name="Fulton B."/>
            <person name="Courtney L."/>
            <person name="Fronick C."/>
            <person name="Harrison M."/>
            <person name="Strong C."/>
            <person name="Farmer C."/>
            <person name="Delahaunty K."/>
            <person name="Markovic C."/>
            <person name="Hall O."/>
            <person name="Minx P."/>
            <person name="Tomlinson C."/>
            <person name="Mitreva M."/>
            <person name="Hou S."/>
            <person name="Chen J."/>
            <person name="Wollam A."/>
            <person name="Pepin K.H."/>
            <person name="Johnson M."/>
            <person name="Bhonagiri V."/>
            <person name="Zhang X."/>
            <person name="Suruliraj S."/>
            <person name="Warren W."/>
            <person name="Chinwalla A."/>
            <person name="Mardis E.R."/>
            <person name="Wilson R.K."/>
        </authorList>
    </citation>
    <scope>NUCLEOTIDE SEQUENCE [LARGE SCALE GENOMIC DNA]</scope>
    <source>
        <strain evidence="2">DSM 22608 / JCM 16073 / KCTC 15190 / YIT 12066</strain>
    </source>
</reference>
<dbReference type="STRING" id="762983.HMPREF9444_00424"/>
<protein>
    <submittedName>
        <fullName evidence="1">Uncharacterized protein</fullName>
    </submittedName>
</protein>
<dbReference type="HOGENOM" id="CLU_1467479_0_0_6"/>
<dbReference type="Proteomes" id="UP000018458">
    <property type="component" value="Unassembled WGS sequence"/>
</dbReference>
<gene>
    <name evidence="1" type="ORF">HMPREF9444_00424</name>
</gene>
<dbReference type="EMBL" id="AEVO01000018">
    <property type="protein sequence ID" value="EFY07737.1"/>
    <property type="molecule type" value="Genomic_DNA"/>
</dbReference>
<dbReference type="AlphaFoldDB" id="E8LIA9"/>